<sequence length="253" mass="29361">MVRGIVIALIVFAGCSSPNQENVSEVLQTKGATALHYDFKKSVENLIAYKEKLDLRNPSNYSKSSQETIFKEMKNRTNAIRLSYNGVTLHTYDDYLRIAFDKSATVPERNDFLILGMYKLLWESYRIGDGHQITTLSYDEERFKKLYYYLEVIKWKIKTGKDEKGRYLFLTWQNNWQIELQNRLNAGQIPSWQMLESLPSIQSRKESLFDASNTNFEVLLSQIVFHVKNSARLVGKEPVDIGIDAMISLVFFL</sequence>
<dbReference type="EMBL" id="DLUG01000252">
    <property type="protein sequence ID" value="DAB35517.1"/>
    <property type="molecule type" value="Genomic_DNA"/>
</dbReference>
<reference evidence="1 2" key="1">
    <citation type="journal article" date="2017" name="Front. Microbiol.">
        <title>Comparative Genomic Analysis of the Class Epsilonproteobacteria and Proposed Reclassification to Epsilonbacteraeota (phyl. nov.).</title>
        <authorList>
            <person name="Waite D.W."/>
            <person name="Vanwonterghem I."/>
            <person name="Rinke C."/>
            <person name="Parks D.H."/>
            <person name="Zhang Y."/>
            <person name="Takai K."/>
            <person name="Sievert S.M."/>
            <person name="Simon J."/>
            <person name="Campbell B.J."/>
            <person name="Hanson T.E."/>
            <person name="Woyke T."/>
            <person name="Klotz M.G."/>
            <person name="Hugenholtz P."/>
        </authorList>
    </citation>
    <scope>NUCLEOTIDE SEQUENCE [LARGE SCALE GENOMIC DNA]</scope>
    <source>
        <strain evidence="1">UBA11420</strain>
    </source>
</reference>
<protein>
    <recommendedName>
        <fullName evidence="3">Lipoprotein</fullName>
    </recommendedName>
</protein>
<dbReference type="Proteomes" id="UP000231638">
    <property type="component" value="Unassembled WGS sequence"/>
</dbReference>
<proteinExistence type="predicted"/>
<organism evidence="1 2">
    <name type="scientific">Sulfurospirillum cavolei</name>
    <dbReference type="NCBI Taxonomy" id="366522"/>
    <lineage>
        <taxon>Bacteria</taxon>
        <taxon>Pseudomonadati</taxon>
        <taxon>Campylobacterota</taxon>
        <taxon>Epsilonproteobacteria</taxon>
        <taxon>Campylobacterales</taxon>
        <taxon>Sulfurospirillaceae</taxon>
        <taxon>Sulfurospirillum</taxon>
    </lineage>
</organism>
<evidence type="ECO:0008006" key="3">
    <source>
        <dbReference type="Google" id="ProtNLM"/>
    </source>
</evidence>
<name>A0A2D3W9X0_9BACT</name>
<evidence type="ECO:0000313" key="2">
    <source>
        <dbReference type="Proteomes" id="UP000231638"/>
    </source>
</evidence>
<dbReference type="STRING" id="366522.GCA_001548055_00516"/>
<dbReference type="PROSITE" id="PS51257">
    <property type="entry name" value="PROKAR_LIPOPROTEIN"/>
    <property type="match status" value="1"/>
</dbReference>
<evidence type="ECO:0000313" key="1">
    <source>
        <dbReference type="EMBL" id="DAB35517.1"/>
    </source>
</evidence>
<comment type="caution">
    <text evidence="1">The sequence shown here is derived from an EMBL/GenBank/DDBJ whole genome shotgun (WGS) entry which is preliminary data.</text>
</comment>
<accession>A0A2D3W9X0</accession>
<dbReference type="AlphaFoldDB" id="A0A2D3W9X0"/>
<gene>
    <name evidence="1" type="ORF">CFH80_09720</name>
</gene>